<proteinExistence type="predicted"/>
<reference evidence="1 2" key="1">
    <citation type="journal article" date="2021" name="Genome Biol.">
        <title>AFLAP: assembly-free linkage analysis pipeline using k-mers from genome sequencing data.</title>
        <authorList>
            <person name="Fletcher K."/>
            <person name="Zhang L."/>
            <person name="Gil J."/>
            <person name="Han R."/>
            <person name="Cavanaugh K."/>
            <person name="Michelmore R."/>
        </authorList>
    </citation>
    <scope>NUCLEOTIDE SEQUENCE [LARGE SCALE GENOMIC DNA]</scope>
    <source>
        <strain evidence="1 2">SF5</strain>
    </source>
</reference>
<comment type="caution">
    <text evidence="1">The sequence shown here is derived from an EMBL/GenBank/DDBJ whole genome shotgun (WGS) entry which is preliminary data.</text>
</comment>
<dbReference type="AlphaFoldDB" id="A0A976IHC9"/>
<accession>A0A976IHC9</accession>
<evidence type="ECO:0000313" key="1">
    <source>
        <dbReference type="EMBL" id="TDH71826.1"/>
    </source>
</evidence>
<dbReference type="KEGG" id="blac:94347321"/>
<name>A0A976IHC9_BRELC</name>
<evidence type="ECO:0000313" key="2">
    <source>
        <dbReference type="Proteomes" id="UP000294530"/>
    </source>
</evidence>
<gene>
    <name evidence="1" type="ORF">CCR75_003556</name>
</gene>
<protein>
    <submittedName>
        <fullName evidence="1">Uncharacterized protein</fullName>
    </submittedName>
</protein>
<dbReference type="EMBL" id="SHOA02000018">
    <property type="protein sequence ID" value="TDH71826.1"/>
    <property type="molecule type" value="Genomic_DNA"/>
</dbReference>
<dbReference type="RefSeq" id="XP_067821325.1">
    <property type="nucleotide sequence ID" value="XM_067961650.1"/>
</dbReference>
<dbReference type="Proteomes" id="UP000294530">
    <property type="component" value="Unassembled WGS sequence"/>
</dbReference>
<dbReference type="OrthoDB" id="10601285at2759"/>
<sequence>MSDLEEITEPEQYFALGADEVKDLSPVLDDAKTAYKKVLRTGDWLLESRLPDEFNDDLAMRRMYQDYWDEYHVRDEGYRLKKEPECRFSMDRIDTCCVPRIYKPVSSLPIEINDRSYCFAYTSSSGISGMRNTLDILKEEDITKTEMSESPDAIGLWGAMFDDIDYYVRRPGIFGMMHDNSLIDMRPYDSRDRNSRESRSVHDMIRLVAGSELHSRARQQTYSCPQTPDTSITRLAHNFSMASWIVCEDME</sequence>
<keyword evidence="2" id="KW-1185">Reference proteome</keyword>
<dbReference type="GeneID" id="94347321"/>
<organism evidence="1 2">
    <name type="scientific">Bremia lactucae</name>
    <name type="common">Lettuce downy mildew</name>
    <dbReference type="NCBI Taxonomy" id="4779"/>
    <lineage>
        <taxon>Eukaryota</taxon>
        <taxon>Sar</taxon>
        <taxon>Stramenopiles</taxon>
        <taxon>Oomycota</taxon>
        <taxon>Peronosporomycetes</taxon>
        <taxon>Peronosporales</taxon>
        <taxon>Peronosporaceae</taxon>
        <taxon>Bremia</taxon>
    </lineage>
</organism>